<accession>A0A2T0PP32</accession>
<dbReference type="PRINTS" id="PR00505">
    <property type="entry name" value="D12N6MTFRASE"/>
</dbReference>
<dbReference type="SUPFAM" id="SSF53335">
    <property type="entry name" value="S-adenosyl-L-methionine-dependent methyltransferases"/>
    <property type="match status" value="1"/>
</dbReference>
<comment type="caution">
    <text evidence="4">The sequence shown here is derived from an EMBL/GenBank/DDBJ whole genome shotgun (WGS) entry which is preliminary data.</text>
</comment>
<dbReference type="GO" id="GO:0043565">
    <property type="term" value="F:sequence-specific DNA binding"/>
    <property type="evidence" value="ECO:0007669"/>
    <property type="project" value="TreeGrafter"/>
</dbReference>
<dbReference type="GO" id="GO:0032259">
    <property type="term" value="P:methylation"/>
    <property type="evidence" value="ECO:0007669"/>
    <property type="project" value="UniProtKB-KW"/>
</dbReference>
<dbReference type="InterPro" id="IPR012263">
    <property type="entry name" value="M_m6A_EcoRV"/>
</dbReference>
<dbReference type="OrthoDB" id="5190841at2"/>
<evidence type="ECO:0000313" key="5">
    <source>
        <dbReference type="Proteomes" id="UP000237846"/>
    </source>
</evidence>
<dbReference type="Gene3D" id="3.40.50.150">
    <property type="entry name" value="Vaccinia Virus protein VP39"/>
    <property type="match status" value="2"/>
</dbReference>
<dbReference type="InterPro" id="IPR012327">
    <property type="entry name" value="MeTrfase_D12"/>
</dbReference>
<proteinExistence type="predicted"/>
<dbReference type="PANTHER" id="PTHR30481">
    <property type="entry name" value="DNA ADENINE METHYLASE"/>
    <property type="match status" value="1"/>
</dbReference>
<evidence type="ECO:0000256" key="1">
    <source>
        <dbReference type="ARBA" id="ARBA00022603"/>
    </source>
</evidence>
<dbReference type="GO" id="GO:0006298">
    <property type="term" value="P:mismatch repair"/>
    <property type="evidence" value="ECO:0007669"/>
    <property type="project" value="TreeGrafter"/>
</dbReference>
<keyword evidence="5" id="KW-1185">Reference proteome</keyword>
<dbReference type="GO" id="GO:0009007">
    <property type="term" value="F:site-specific DNA-methyltransferase (adenine-specific) activity"/>
    <property type="evidence" value="ECO:0007669"/>
    <property type="project" value="UniProtKB-EC"/>
</dbReference>
<dbReference type="PANTHER" id="PTHR30481:SF4">
    <property type="entry name" value="SITE-SPECIFIC DNA-METHYLTRANSFERASE (ADENINE-SPECIFIC)"/>
    <property type="match status" value="1"/>
</dbReference>
<dbReference type="Proteomes" id="UP000237846">
    <property type="component" value="Unassembled WGS sequence"/>
</dbReference>
<evidence type="ECO:0000313" key="4">
    <source>
        <dbReference type="EMBL" id="PRX90669.1"/>
    </source>
</evidence>
<sequence>MKPPIAYYGSKISVASDIVPLLPPHEHYVEPYAGSLAVLLAKPRSKMETVNDLDGRLMRFWRVLRDRGEELARACALTPHSRAEYAAAREPADDELEDARRLWVLLTQSRTGTTRPVGWRTYVNPAGSGIGMPRYLETYVDRIAPAVERLHGVSLEARPALEVIASYGAHPGVLLYVDPPYLGSTRTRNYACEMGGETAHRELADALNACRAAVVLSGYPSPLYADLYAGWRRYEIQSVSTQGERWAGRTEVLWSNRVLGAQHGLFDSEVA</sequence>
<dbReference type="Pfam" id="PF02086">
    <property type="entry name" value="MethyltransfD12"/>
    <property type="match status" value="1"/>
</dbReference>
<dbReference type="PIRSF" id="PIRSF000398">
    <property type="entry name" value="M_m6A_EcoRV"/>
    <property type="match status" value="1"/>
</dbReference>
<protein>
    <submittedName>
        <fullName evidence="4">DNA adenine methylase</fullName>
    </submittedName>
</protein>
<dbReference type="RefSeq" id="WP_106253827.1">
    <property type="nucleotide sequence ID" value="NZ_PVZC01000018.1"/>
</dbReference>
<reference evidence="4 5" key="1">
    <citation type="submission" date="2018-03" db="EMBL/GenBank/DDBJ databases">
        <title>Genomic Encyclopedia of Archaeal and Bacterial Type Strains, Phase II (KMG-II): from individual species to whole genera.</title>
        <authorList>
            <person name="Goeker M."/>
        </authorList>
    </citation>
    <scope>NUCLEOTIDE SEQUENCE [LARGE SCALE GENOMIC DNA]</scope>
    <source>
        <strain evidence="4 5">DSM 45601</strain>
    </source>
</reference>
<keyword evidence="3" id="KW-0949">S-adenosyl-L-methionine</keyword>
<dbReference type="GO" id="GO:0009307">
    <property type="term" value="P:DNA restriction-modification system"/>
    <property type="evidence" value="ECO:0007669"/>
    <property type="project" value="InterPro"/>
</dbReference>
<dbReference type="InterPro" id="IPR029063">
    <property type="entry name" value="SAM-dependent_MTases_sf"/>
</dbReference>
<dbReference type="EMBL" id="PVZC01000018">
    <property type="protein sequence ID" value="PRX90669.1"/>
    <property type="molecule type" value="Genomic_DNA"/>
</dbReference>
<organism evidence="4 5">
    <name type="scientific">Allonocardiopsis opalescens</name>
    <dbReference type="NCBI Taxonomy" id="1144618"/>
    <lineage>
        <taxon>Bacteria</taxon>
        <taxon>Bacillati</taxon>
        <taxon>Actinomycetota</taxon>
        <taxon>Actinomycetes</taxon>
        <taxon>Streptosporangiales</taxon>
        <taxon>Allonocardiopsis</taxon>
    </lineage>
</organism>
<name>A0A2T0PP32_9ACTN</name>
<evidence type="ECO:0000256" key="3">
    <source>
        <dbReference type="ARBA" id="ARBA00022691"/>
    </source>
</evidence>
<dbReference type="AlphaFoldDB" id="A0A2T0PP32"/>
<keyword evidence="2" id="KW-0808">Transferase</keyword>
<keyword evidence="1 4" id="KW-0489">Methyltransferase</keyword>
<gene>
    <name evidence="4" type="ORF">CLV72_1187</name>
</gene>
<dbReference type="GO" id="GO:1904047">
    <property type="term" value="F:S-adenosyl-L-methionine binding"/>
    <property type="evidence" value="ECO:0007669"/>
    <property type="project" value="TreeGrafter"/>
</dbReference>
<evidence type="ECO:0000256" key="2">
    <source>
        <dbReference type="ARBA" id="ARBA00022679"/>
    </source>
</evidence>